<dbReference type="Gene3D" id="3.40.50.10490">
    <property type="entry name" value="Glucose-6-phosphate isomerase like protein, domain 1"/>
    <property type="match status" value="1"/>
</dbReference>
<organism evidence="6 7">
    <name type="scientific">Blautia obeum</name>
    <dbReference type="NCBI Taxonomy" id="40520"/>
    <lineage>
        <taxon>Bacteria</taxon>
        <taxon>Bacillati</taxon>
        <taxon>Bacillota</taxon>
        <taxon>Clostridia</taxon>
        <taxon>Lachnospirales</taxon>
        <taxon>Lachnospiraceae</taxon>
        <taxon>Blautia</taxon>
    </lineage>
</organism>
<evidence type="ECO:0000259" key="4">
    <source>
        <dbReference type="PROSITE" id="PS51071"/>
    </source>
</evidence>
<dbReference type="InterPro" id="IPR047640">
    <property type="entry name" value="RpiR-like"/>
</dbReference>
<dbReference type="PROSITE" id="PS51071">
    <property type="entry name" value="HTH_RPIR"/>
    <property type="match status" value="1"/>
</dbReference>
<evidence type="ECO:0000256" key="2">
    <source>
        <dbReference type="ARBA" id="ARBA00023125"/>
    </source>
</evidence>
<dbReference type="InterPro" id="IPR009057">
    <property type="entry name" value="Homeodomain-like_sf"/>
</dbReference>
<gene>
    <name evidence="6" type="ORF">DW740_09845</name>
</gene>
<dbReference type="GO" id="GO:1901135">
    <property type="term" value="P:carbohydrate derivative metabolic process"/>
    <property type="evidence" value="ECO:0007669"/>
    <property type="project" value="InterPro"/>
</dbReference>
<evidence type="ECO:0000313" key="6">
    <source>
        <dbReference type="EMBL" id="RHE39533.1"/>
    </source>
</evidence>
<dbReference type="SUPFAM" id="SSF53697">
    <property type="entry name" value="SIS domain"/>
    <property type="match status" value="1"/>
</dbReference>
<dbReference type="PANTHER" id="PTHR30514:SF1">
    <property type="entry name" value="HTH-TYPE TRANSCRIPTIONAL REGULATOR HEXR-RELATED"/>
    <property type="match status" value="1"/>
</dbReference>
<sequence length="292" mass="32314">MGENGSVSANSEIILNIKSQMQQMNPAQTRIARYILENPEKVEGLSIGNFAKESKVSEATISRFVKFLGCANYREFQAEMVKSNILNHQNIRGYAGVDEMSDIYQISQKIFDTNIQCLADTLSILDCDAIERLADLIVKSRQLCIFAQGRSVVTAASIKHRLHRLGIACCNYCDSHEQAMAASLMKKGEVVMGISTYGRSRTVLKNLRIAASKGATVVGISSYRGTPLDEICDIMLVASSNEETSFGFEPSCATVAQMVILDCLYILITNRMKEEASECFRLTCEAIESERE</sequence>
<dbReference type="PANTHER" id="PTHR30514">
    <property type="entry name" value="GLUCOKINASE"/>
    <property type="match status" value="1"/>
</dbReference>
<dbReference type="InterPro" id="IPR046348">
    <property type="entry name" value="SIS_dom_sf"/>
</dbReference>
<dbReference type="InterPro" id="IPR000281">
    <property type="entry name" value="HTH_RpiR"/>
</dbReference>
<keyword evidence="3" id="KW-0804">Transcription</keyword>
<dbReference type="PROSITE" id="PS51464">
    <property type="entry name" value="SIS"/>
    <property type="match status" value="1"/>
</dbReference>
<dbReference type="CDD" id="cd05013">
    <property type="entry name" value="SIS_RpiR"/>
    <property type="match status" value="1"/>
</dbReference>
<dbReference type="RefSeq" id="WP_015541563.1">
    <property type="nucleotide sequence ID" value="NZ_CABJFK010000007.1"/>
</dbReference>
<dbReference type="Gene3D" id="1.10.10.10">
    <property type="entry name" value="Winged helix-like DNA-binding domain superfamily/Winged helix DNA-binding domain"/>
    <property type="match status" value="1"/>
</dbReference>
<name>A0A414J553_9FIRM</name>
<protein>
    <submittedName>
        <fullName evidence="6">MurR/RpiR family transcriptional regulator</fullName>
    </submittedName>
</protein>
<dbReference type="Pfam" id="PF01380">
    <property type="entry name" value="SIS"/>
    <property type="match status" value="1"/>
</dbReference>
<reference evidence="6 7" key="1">
    <citation type="submission" date="2018-08" db="EMBL/GenBank/DDBJ databases">
        <title>A genome reference for cultivated species of the human gut microbiota.</title>
        <authorList>
            <person name="Zou Y."/>
            <person name="Xue W."/>
            <person name="Luo G."/>
        </authorList>
    </citation>
    <scope>NUCLEOTIDE SEQUENCE [LARGE SCALE GENOMIC DNA]</scope>
    <source>
        <strain evidence="6 7">AM28-23</strain>
    </source>
</reference>
<feature type="domain" description="SIS" evidence="5">
    <location>
        <begin position="133"/>
        <end position="274"/>
    </location>
</feature>
<feature type="domain" description="HTH rpiR-type" evidence="4">
    <location>
        <begin position="11"/>
        <end position="87"/>
    </location>
</feature>
<comment type="caution">
    <text evidence="6">The sequence shown here is derived from an EMBL/GenBank/DDBJ whole genome shotgun (WGS) entry which is preliminary data.</text>
</comment>
<proteinExistence type="predicted"/>
<dbReference type="EMBL" id="QSKF01000007">
    <property type="protein sequence ID" value="RHE39533.1"/>
    <property type="molecule type" value="Genomic_DNA"/>
</dbReference>
<dbReference type="Proteomes" id="UP000283745">
    <property type="component" value="Unassembled WGS sequence"/>
</dbReference>
<evidence type="ECO:0000313" key="7">
    <source>
        <dbReference type="Proteomes" id="UP000283745"/>
    </source>
</evidence>
<keyword evidence="2" id="KW-0238">DNA-binding</keyword>
<keyword evidence="1" id="KW-0805">Transcription regulation</keyword>
<dbReference type="InterPro" id="IPR036388">
    <property type="entry name" value="WH-like_DNA-bd_sf"/>
</dbReference>
<evidence type="ECO:0000256" key="3">
    <source>
        <dbReference type="ARBA" id="ARBA00023163"/>
    </source>
</evidence>
<dbReference type="SUPFAM" id="SSF46689">
    <property type="entry name" value="Homeodomain-like"/>
    <property type="match status" value="1"/>
</dbReference>
<dbReference type="GO" id="GO:0003677">
    <property type="term" value="F:DNA binding"/>
    <property type="evidence" value="ECO:0007669"/>
    <property type="project" value="UniProtKB-KW"/>
</dbReference>
<dbReference type="InterPro" id="IPR035472">
    <property type="entry name" value="RpiR-like_SIS"/>
</dbReference>
<dbReference type="AlphaFoldDB" id="A0A414J553"/>
<dbReference type="GO" id="GO:0003700">
    <property type="term" value="F:DNA-binding transcription factor activity"/>
    <property type="evidence" value="ECO:0007669"/>
    <property type="project" value="InterPro"/>
</dbReference>
<evidence type="ECO:0000259" key="5">
    <source>
        <dbReference type="PROSITE" id="PS51464"/>
    </source>
</evidence>
<accession>A0A414J553</accession>
<dbReference type="InterPro" id="IPR001347">
    <property type="entry name" value="SIS_dom"/>
</dbReference>
<dbReference type="Pfam" id="PF01418">
    <property type="entry name" value="HTH_6"/>
    <property type="match status" value="1"/>
</dbReference>
<evidence type="ECO:0000256" key="1">
    <source>
        <dbReference type="ARBA" id="ARBA00023015"/>
    </source>
</evidence>
<dbReference type="GO" id="GO:0097367">
    <property type="term" value="F:carbohydrate derivative binding"/>
    <property type="evidence" value="ECO:0007669"/>
    <property type="project" value="InterPro"/>
</dbReference>